<dbReference type="PANTHER" id="PTHR43767:SF1">
    <property type="entry name" value="NONRIBOSOMAL PEPTIDE SYNTHASE PES1 (EUROFUNG)-RELATED"/>
    <property type="match status" value="1"/>
</dbReference>
<accession>A0ABN2HJU5</accession>
<evidence type="ECO:0000313" key="3">
    <source>
        <dbReference type="Proteomes" id="UP001500618"/>
    </source>
</evidence>
<dbReference type="InterPro" id="IPR020845">
    <property type="entry name" value="AMP-binding_CS"/>
</dbReference>
<dbReference type="SUPFAM" id="SSF56801">
    <property type="entry name" value="Acetyl-CoA synthetase-like"/>
    <property type="match status" value="1"/>
</dbReference>
<dbReference type="EMBL" id="BAAANY010000017">
    <property type="protein sequence ID" value="GAA1689177.1"/>
    <property type="molecule type" value="Genomic_DNA"/>
</dbReference>
<dbReference type="InterPro" id="IPR042099">
    <property type="entry name" value="ANL_N_sf"/>
</dbReference>
<organism evidence="2 3">
    <name type="scientific">Fodinicola feengrottensis</name>
    <dbReference type="NCBI Taxonomy" id="435914"/>
    <lineage>
        <taxon>Bacteria</taxon>
        <taxon>Bacillati</taxon>
        <taxon>Actinomycetota</taxon>
        <taxon>Actinomycetes</taxon>
        <taxon>Mycobacteriales</taxon>
        <taxon>Fodinicola</taxon>
    </lineage>
</organism>
<dbReference type="InterPro" id="IPR050237">
    <property type="entry name" value="ATP-dep_AMP-bd_enzyme"/>
</dbReference>
<reference evidence="2 3" key="1">
    <citation type="journal article" date="2019" name="Int. J. Syst. Evol. Microbiol.">
        <title>The Global Catalogue of Microorganisms (GCM) 10K type strain sequencing project: providing services to taxonomists for standard genome sequencing and annotation.</title>
        <authorList>
            <consortium name="The Broad Institute Genomics Platform"/>
            <consortium name="The Broad Institute Genome Sequencing Center for Infectious Disease"/>
            <person name="Wu L."/>
            <person name="Ma J."/>
        </authorList>
    </citation>
    <scope>NUCLEOTIDE SEQUENCE [LARGE SCALE GENOMIC DNA]</scope>
    <source>
        <strain evidence="2 3">JCM 14718</strain>
    </source>
</reference>
<feature type="domain" description="AMP-dependent synthetase/ligase" evidence="1">
    <location>
        <begin position="25"/>
        <end position="203"/>
    </location>
</feature>
<evidence type="ECO:0000313" key="2">
    <source>
        <dbReference type="EMBL" id="GAA1689177.1"/>
    </source>
</evidence>
<dbReference type="InterPro" id="IPR000873">
    <property type="entry name" value="AMP-dep_synth/lig_dom"/>
</dbReference>
<dbReference type="PANTHER" id="PTHR43767">
    <property type="entry name" value="LONG-CHAIN-FATTY-ACID--COA LIGASE"/>
    <property type="match status" value="1"/>
</dbReference>
<comment type="caution">
    <text evidence="2">The sequence shown here is derived from an EMBL/GenBank/DDBJ whole genome shotgun (WGS) entry which is preliminary data.</text>
</comment>
<proteinExistence type="predicted"/>
<dbReference type="Pfam" id="PF00501">
    <property type="entry name" value="AMP-binding"/>
    <property type="match status" value="1"/>
</dbReference>
<dbReference type="RefSeq" id="WP_163570046.1">
    <property type="nucleotide sequence ID" value="NZ_BAAANY010000017.1"/>
</dbReference>
<name>A0ABN2HJU5_9ACTN</name>
<sequence length="221" mass="24046">MISPTVDAAEKFAESVPLSIPDLLRARAKQSPDRPLLRIGADRWTASQVCDRASRFAAALRAEGIAAGERVAIMADNRIEVLDLILGCAWMGAIAVPINTGVRGQQLHHILTNCAAELLVIENAFLDRIEALPDTASLRRIWTLDGREPESPLAVALPPLSMGIEPADVRPRDTALILYTSGTTGVSKGVLSPHGQFHWWGVNVSTQLELRNWNEITFQVG</sequence>
<gene>
    <name evidence="2" type="ORF">GCM10009765_43200</name>
</gene>
<evidence type="ECO:0000259" key="1">
    <source>
        <dbReference type="Pfam" id="PF00501"/>
    </source>
</evidence>
<dbReference type="Proteomes" id="UP001500618">
    <property type="component" value="Unassembled WGS sequence"/>
</dbReference>
<protein>
    <recommendedName>
        <fullName evidence="1">AMP-dependent synthetase/ligase domain-containing protein</fullName>
    </recommendedName>
</protein>
<dbReference type="Gene3D" id="3.40.50.12780">
    <property type="entry name" value="N-terminal domain of ligase-like"/>
    <property type="match status" value="1"/>
</dbReference>
<dbReference type="PROSITE" id="PS00455">
    <property type="entry name" value="AMP_BINDING"/>
    <property type="match status" value="1"/>
</dbReference>
<keyword evidence="3" id="KW-1185">Reference proteome</keyword>